<dbReference type="PANTHER" id="PTHR21098">
    <property type="entry name" value="RIBOFLAVIN SYNTHASE ALPHA CHAIN"/>
    <property type="match status" value="1"/>
</dbReference>
<feature type="repeat" description="Lumazine-binding" evidence="10">
    <location>
        <begin position="99"/>
        <end position="195"/>
    </location>
</feature>
<dbReference type="PANTHER" id="PTHR21098:SF12">
    <property type="entry name" value="RIBOFLAVIN SYNTHASE"/>
    <property type="match status" value="1"/>
</dbReference>
<reference evidence="12 13" key="1">
    <citation type="journal article" date="2015" name="Genome Announc.">
        <title>Expanding the biotechnology potential of lactobacilli through comparative genomics of 213 strains and associated genera.</title>
        <authorList>
            <person name="Sun Z."/>
            <person name="Harris H.M."/>
            <person name="McCann A."/>
            <person name="Guo C."/>
            <person name="Argimon S."/>
            <person name="Zhang W."/>
            <person name="Yang X."/>
            <person name="Jeffery I.B."/>
            <person name="Cooney J.C."/>
            <person name="Kagawa T.F."/>
            <person name="Liu W."/>
            <person name="Song Y."/>
            <person name="Salvetti E."/>
            <person name="Wrobel A."/>
            <person name="Rasinkangas P."/>
            <person name="Parkhill J."/>
            <person name="Rea M.C."/>
            <person name="O'Sullivan O."/>
            <person name="Ritari J."/>
            <person name="Douillard F.P."/>
            <person name="Paul Ross R."/>
            <person name="Yang R."/>
            <person name="Briner A.E."/>
            <person name="Felis G.E."/>
            <person name="de Vos W.M."/>
            <person name="Barrangou R."/>
            <person name="Klaenhammer T.R."/>
            <person name="Caufield P.W."/>
            <person name="Cui Y."/>
            <person name="Zhang H."/>
            <person name="O'Toole P.W."/>
        </authorList>
    </citation>
    <scope>NUCLEOTIDE SEQUENCE [LARGE SCALE GENOMIC DNA]</scope>
    <source>
        <strain evidence="12 13">DSM 4864</strain>
    </source>
</reference>
<dbReference type="PIRSF" id="PIRSF000498">
    <property type="entry name" value="Riboflavin_syn_A"/>
    <property type="match status" value="1"/>
</dbReference>
<keyword evidence="7" id="KW-0808">Transferase</keyword>
<gene>
    <name evidence="12" type="ORF">FC49_GL001226</name>
</gene>
<dbReference type="EC" id="2.5.1.9" evidence="4 9"/>
<proteinExistence type="predicted"/>
<dbReference type="InterPro" id="IPR023366">
    <property type="entry name" value="ATP_synth_asu-like_sf"/>
</dbReference>
<comment type="caution">
    <text evidence="12">The sequence shown here is derived from an EMBL/GenBank/DDBJ whole genome shotgun (WGS) entry which is preliminary data.</text>
</comment>
<evidence type="ECO:0000259" key="11">
    <source>
        <dbReference type="PROSITE" id="PS51177"/>
    </source>
</evidence>
<dbReference type="InterPro" id="IPR001783">
    <property type="entry name" value="Lumazine-bd"/>
</dbReference>
<evidence type="ECO:0000256" key="7">
    <source>
        <dbReference type="ARBA" id="ARBA00022679"/>
    </source>
</evidence>
<evidence type="ECO:0000256" key="2">
    <source>
        <dbReference type="ARBA" id="ARBA00002803"/>
    </source>
</evidence>
<dbReference type="AlphaFoldDB" id="A0A0R1W940"/>
<evidence type="ECO:0000313" key="12">
    <source>
        <dbReference type="EMBL" id="KRM14401.1"/>
    </source>
</evidence>
<dbReference type="PROSITE" id="PS51177">
    <property type="entry name" value="LUMAZINE_BIND"/>
    <property type="match status" value="2"/>
</dbReference>
<protein>
    <recommendedName>
        <fullName evidence="5 9">Riboflavin synthase</fullName>
        <ecNumber evidence="4 9">2.5.1.9</ecNumber>
    </recommendedName>
</protein>
<dbReference type="CDD" id="cd00402">
    <property type="entry name" value="Riboflavin_synthase_like"/>
    <property type="match status" value="1"/>
</dbReference>
<comment type="catalytic activity">
    <reaction evidence="1">
        <text>2 6,7-dimethyl-8-(1-D-ribityl)lumazine + H(+) = 5-amino-6-(D-ribitylamino)uracil + riboflavin</text>
        <dbReference type="Rhea" id="RHEA:20772"/>
        <dbReference type="ChEBI" id="CHEBI:15378"/>
        <dbReference type="ChEBI" id="CHEBI:15934"/>
        <dbReference type="ChEBI" id="CHEBI:57986"/>
        <dbReference type="ChEBI" id="CHEBI:58201"/>
        <dbReference type="EC" id="2.5.1.9"/>
    </reaction>
</comment>
<dbReference type="GO" id="GO:0009231">
    <property type="term" value="P:riboflavin biosynthetic process"/>
    <property type="evidence" value="ECO:0007669"/>
    <property type="project" value="UniProtKB-KW"/>
</dbReference>
<evidence type="ECO:0000256" key="6">
    <source>
        <dbReference type="ARBA" id="ARBA00022619"/>
    </source>
</evidence>
<evidence type="ECO:0000313" key="13">
    <source>
        <dbReference type="Proteomes" id="UP000050973"/>
    </source>
</evidence>
<dbReference type="InterPro" id="IPR017938">
    <property type="entry name" value="Riboflavin_synthase-like_b-brl"/>
</dbReference>
<organism evidence="12 13">
    <name type="scientific">Limosilactobacillus oris DSM 4864</name>
    <dbReference type="NCBI Taxonomy" id="1423779"/>
    <lineage>
        <taxon>Bacteria</taxon>
        <taxon>Bacillati</taxon>
        <taxon>Bacillota</taxon>
        <taxon>Bacilli</taxon>
        <taxon>Lactobacillales</taxon>
        <taxon>Lactobacillaceae</taxon>
        <taxon>Limosilactobacillus</taxon>
    </lineage>
</organism>
<evidence type="ECO:0000256" key="1">
    <source>
        <dbReference type="ARBA" id="ARBA00000968"/>
    </source>
</evidence>
<dbReference type="NCBIfam" id="TIGR00187">
    <property type="entry name" value="ribE"/>
    <property type="match status" value="1"/>
</dbReference>
<feature type="domain" description="Lumazine-binding" evidence="11">
    <location>
        <begin position="1"/>
        <end position="98"/>
    </location>
</feature>
<keyword evidence="6" id="KW-0686">Riboflavin biosynthesis</keyword>
<comment type="function">
    <text evidence="2">Catalyzes the dismutation of two molecules of 6,7-dimethyl-8-ribityllumazine, resulting in the formation of riboflavin and 5-amino-6-(D-ribitylamino)uracil.</text>
</comment>
<feature type="repeat" description="Lumazine-binding" evidence="10">
    <location>
        <begin position="1"/>
        <end position="98"/>
    </location>
</feature>
<dbReference type="InterPro" id="IPR026017">
    <property type="entry name" value="Lumazine-bd_dom"/>
</dbReference>
<name>A0A0R1W940_9LACO</name>
<dbReference type="SUPFAM" id="SSF63380">
    <property type="entry name" value="Riboflavin synthase domain-like"/>
    <property type="match status" value="2"/>
</dbReference>
<accession>A0A0R1W940</accession>
<evidence type="ECO:0000256" key="4">
    <source>
        <dbReference type="ARBA" id="ARBA00012827"/>
    </source>
</evidence>
<dbReference type="PATRIC" id="fig|1423779.3.peg.1259"/>
<evidence type="ECO:0000256" key="8">
    <source>
        <dbReference type="ARBA" id="ARBA00022737"/>
    </source>
</evidence>
<evidence type="ECO:0000256" key="3">
    <source>
        <dbReference type="ARBA" id="ARBA00004887"/>
    </source>
</evidence>
<evidence type="ECO:0000256" key="10">
    <source>
        <dbReference type="PROSITE-ProRule" id="PRU00524"/>
    </source>
</evidence>
<dbReference type="NCBIfam" id="NF006767">
    <property type="entry name" value="PRK09289.1"/>
    <property type="match status" value="1"/>
</dbReference>
<dbReference type="EMBL" id="AZGE01000030">
    <property type="protein sequence ID" value="KRM14401.1"/>
    <property type="molecule type" value="Genomic_DNA"/>
</dbReference>
<comment type="pathway">
    <text evidence="3">Cofactor biosynthesis; riboflavin biosynthesis; riboflavin from 2-hydroxy-3-oxobutyl phosphate and 5-amino-6-(D-ribitylamino)uracil: step 2/2.</text>
</comment>
<dbReference type="GO" id="GO:0004746">
    <property type="term" value="F:riboflavin synthase activity"/>
    <property type="evidence" value="ECO:0007669"/>
    <property type="project" value="UniProtKB-UniRule"/>
</dbReference>
<dbReference type="RefSeq" id="WP_003712119.1">
    <property type="nucleotide sequence ID" value="NZ_AZGE01000030.1"/>
</dbReference>
<dbReference type="Proteomes" id="UP000050973">
    <property type="component" value="Unassembled WGS sequence"/>
</dbReference>
<feature type="domain" description="Lumazine-binding" evidence="11">
    <location>
        <begin position="99"/>
        <end position="195"/>
    </location>
</feature>
<sequence>MFSGLVQGTGKITELQKRGETIELTLAPTNAEILTELAIGDSVAVDGTCLTVVARDQRAFRVTLMPQTFEKTTFRERHTGDLVNLERSVQVGDRLEGHIVTGHVDEVTHVVERRVNENAIEVRFALPRRLQGQVVAQGSVAINGVSLTVMAVGPDWFSVGLIPHTQTVTNLDQLQEGSLVNLETDILGKYVVANLQRGAE</sequence>
<dbReference type="Pfam" id="PF00677">
    <property type="entry name" value="Lum_binding"/>
    <property type="match status" value="2"/>
</dbReference>
<keyword evidence="8" id="KW-0677">Repeat</keyword>
<evidence type="ECO:0000256" key="5">
    <source>
        <dbReference type="ARBA" id="ARBA00013950"/>
    </source>
</evidence>
<evidence type="ECO:0000256" key="9">
    <source>
        <dbReference type="NCBIfam" id="TIGR00187"/>
    </source>
</evidence>
<dbReference type="Gene3D" id="2.40.30.20">
    <property type="match status" value="2"/>
</dbReference>